<evidence type="ECO:0000313" key="7">
    <source>
        <dbReference type="Proteomes" id="UP000238176"/>
    </source>
</evidence>
<proteinExistence type="predicted"/>
<dbReference type="Proteomes" id="UP000238176">
    <property type="component" value="Unassembled WGS sequence"/>
</dbReference>
<dbReference type="EMBL" id="PVTJ01000011">
    <property type="protein sequence ID" value="PRY55983.1"/>
    <property type="molecule type" value="Genomic_DNA"/>
</dbReference>
<organism evidence="6 7">
    <name type="scientific">Glycomyces artemisiae</name>
    <dbReference type="NCBI Taxonomy" id="1076443"/>
    <lineage>
        <taxon>Bacteria</taxon>
        <taxon>Bacillati</taxon>
        <taxon>Actinomycetota</taxon>
        <taxon>Actinomycetes</taxon>
        <taxon>Glycomycetales</taxon>
        <taxon>Glycomycetaceae</taxon>
        <taxon>Glycomyces</taxon>
    </lineage>
</organism>
<evidence type="ECO:0000256" key="4">
    <source>
        <dbReference type="ARBA" id="ARBA00023033"/>
    </source>
</evidence>
<evidence type="ECO:0000313" key="6">
    <source>
        <dbReference type="EMBL" id="PRY55983.1"/>
    </source>
</evidence>
<dbReference type="PANTHER" id="PTHR42847:SF4">
    <property type="entry name" value="ALKANESULFONATE MONOOXYGENASE-RELATED"/>
    <property type="match status" value="1"/>
</dbReference>
<keyword evidence="7" id="KW-1185">Reference proteome</keyword>
<keyword evidence="1" id="KW-0285">Flavoprotein</keyword>
<evidence type="ECO:0000256" key="3">
    <source>
        <dbReference type="ARBA" id="ARBA00023002"/>
    </source>
</evidence>
<dbReference type="CDD" id="cd01094">
    <property type="entry name" value="Alkanesulfonate_monoxygenase"/>
    <property type="match status" value="1"/>
</dbReference>
<accession>A0A2T0UDI2</accession>
<feature type="domain" description="Luciferase-like" evidence="5">
    <location>
        <begin position="26"/>
        <end position="330"/>
    </location>
</feature>
<dbReference type="GO" id="GO:0008726">
    <property type="term" value="F:alkanesulfonate monooxygenase activity"/>
    <property type="evidence" value="ECO:0007669"/>
    <property type="project" value="TreeGrafter"/>
</dbReference>
<dbReference type="InterPro" id="IPR050172">
    <property type="entry name" value="SsuD_RutA_monooxygenase"/>
</dbReference>
<dbReference type="GO" id="GO:0046306">
    <property type="term" value="P:alkanesulfonate catabolic process"/>
    <property type="evidence" value="ECO:0007669"/>
    <property type="project" value="TreeGrafter"/>
</dbReference>
<comment type="caution">
    <text evidence="6">The sequence shown here is derived from an EMBL/GenBank/DDBJ whole genome shotgun (WGS) entry which is preliminary data.</text>
</comment>
<gene>
    <name evidence="6" type="ORF">B0I28_11189</name>
</gene>
<dbReference type="SUPFAM" id="SSF51679">
    <property type="entry name" value="Bacterial luciferase-like"/>
    <property type="match status" value="1"/>
</dbReference>
<dbReference type="AlphaFoldDB" id="A0A2T0UDI2"/>
<reference evidence="6 7" key="1">
    <citation type="submission" date="2018-03" db="EMBL/GenBank/DDBJ databases">
        <title>Genomic Encyclopedia of Type Strains, Phase III (KMG-III): the genomes of soil and plant-associated and newly described type strains.</title>
        <authorList>
            <person name="Whitman W."/>
        </authorList>
    </citation>
    <scope>NUCLEOTIDE SEQUENCE [LARGE SCALE GENOMIC DNA]</scope>
    <source>
        <strain evidence="6 7">CGMCC 4.7067</strain>
    </source>
</reference>
<dbReference type="Pfam" id="PF00296">
    <property type="entry name" value="Bac_luciferase"/>
    <property type="match status" value="1"/>
</dbReference>
<keyword evidence="3" id="KW-0560">Oxidoreductase</keyword>
<dbReference type="PANTHER" id="PTHR42847">
    <property type="entry name" value="ALKANESULFONATE MONOOXYGENASE"/>
    <property type="match status" value="1"/>
</dbReference>
<evidence type="ECO:0000259" key="5">
    <source>
        <dbReference type="Pfam" id="PF00296"/>
    </source>
</evidence>
<dbReference type="InterPro" id="IPR036661">
    <property type="entry name" value="Luciferase-like_sf"/>
</dbReference>
<dbReference type="RefSeq" id="WP_219926945.1">
    <property type="nucleotide sequence ID" value="NZ_PVTJ01000011.1"/>
</dbReference>
<sequence>MSALQFHWFLPTNGGDGRQVVDGGHGVGAGASARPASVSYLGQVARAAEDNGFAAALTPTGAWCEDAWVSTAMLSQVSARLKFLVAFRPGIVSPYLAAQMAGTFQHLTGGRLLLNVVTGGESHEQRMYGDFEDKDARYERCGEFLHIVRRLWAGETVDFEGKHLRVEGARLAQLPDPVPDVYFGGSSPAAGLVAAEHADVYLTWGEPPAAVAEKVRWIRGLAGGRPIRFGLRVHVINRDTSEEAWAEADRLLAGIGEDDIARVQAGLRRSESEGQRRMLDLNGGSKSGLEIHPGLWAGIGLVRGGAGTALVGSHTEVADLIEEYRKVGIEEFVLSAYPHLEGAYWFGEGVLPELGRRGLWSHPAPPRARAAAVPFAS</sequence>
<dbReference type="Gene3D" id="3.20.20.30">
    <property type="entry name" value="Luciferase-like domain"/>
    <property type="match status" value="1"/>
</dbReference>
<evidence type="ECO:0000256" key="1">
    <source>
        <dbReference type="ARBA" id="ARBA00022630"/>
    </source>
</evidence>
<keyword evidence="2" id="KW-0288">FMN</keyword>
<keyword evidence="4 6" id="KW-0503">Monooxygenase</keyword>
<protein>
    <submittedName>
        <fullName evidence="6">Alkanesulfonate monooxygenase</fullName>
    </submittedName>
</protein>
<dbReference type="InterPro" id="IPR011251">
    <property type="entry name" value="Luciferase-like_dom"/>
</dbReference>
<name>A0A2T0UDI2_9ACTN</name>
<evidence type="ECO:0000256" key="2">
    <source>
        <dbReference type="ARBA" id="ARBA00022643"/>
    </source>
</evidence>